<protein>
    <recommendedName>
        <fullName evidence="4">Endolytic peptidoglycan transglycosylase RlpA</fullName>
        <ecNumber evidence="4">4.2.2.-</ecNumber>
    </recommendedName>
</protein>
<dbReference type="Proteomes" id="UP000255265">
    <property type="component" value="Unassembled WGS sequence"/>
</dbReference>
<dbReference type="NCBIfam" id="TIGR00413">
    <property type="entry name" value="rlpA"/>
    <property type="match status" value="1"/>
</dbReference>
<dbReference type="EC" id="4.2.2.-" evidence="4"/>
<dbReference type="CDD" id="cd22268">
    <property type="entry name" value="DPBB_RlpA-like"/>
    <property type="match status" value="1"/>
</dbReference>
<feature type="chain" id="PRO_5017090577" description="Endolytic peptidoglycan transglycosylase RlpA" evidence="7">
    <location>
        <begin position="27"/>
        <end position="426"/>
    </location>
</feature>
<comment type="subcellular location">
    <subcellularLocation>
        <location evidence="4">Cell membrane</location>
        <topology evidence="4">Lipid-anchor</topology>
    </subcellularLocation>
</comment>
<dbReference type="SUPFAM" id="SSF50685">
    <property type="entry name" value="Barwin-like endoglucanases"/>
    <property type="match status" value="1"/>
</dbReference>
<feature type="domain" description="SPOR" evidence="8">
    <location>
        <begin position="346"/>
        <end position="425"/>
    </location>
</feature>
<feature type="signal peptide" evidence="7">
    <location>
        <begin position="1"/>
        <end position="26"/>
    </location>
</feature>
<keyword evidence="3 4" id="KW-0961">Cell wall biogenesis/degradation</keyword>
<accession>A0A370FRF1</accession>
<dbReference type="Pfam" id="PF03330">
    <property type="entry name" value="DPBB_1"/>
    <property type="match status" value="1"/>
</dbReference>
<dbReference type="GO" id="GO:0000270">
    <property type="term" value="P:peptidoglycan metabolic process"/>
    <property type="evidence" value="ECO:0007669"/>
    <property type="project" value="UniProtKB-UniRule"/>
</dbReference>
<dbReference type="InterPro" id="IPR009009">
    <property type="entry name" value="RlpA-like_DPBB"/>
</dbReference>
<dbReference type="PANTHER" id="PTHR34183:SF1">
    <property type="entry name" value="ENDOLYTIC PEPTIDOGLYCAN TRANSGLYCOSYLASE RLPA"/>
    <property type="match status" value="1"/>
</dbReference>
<feature type="compositionally biased region" description="Low complexity" evidence="6">
    <location>
        <begin position="314"/>
        <end position="336"/>
    </location>
</feature>
<evidence type="ECO:0000259" key="8">
    <source>
        <dbReference type="PROSITE" id="PS51724"/>
    </source>
</evidence>
<evidence type="ECO:0000256" key="3">
    <source>
        <dbReference type="ARBA" id="ARBA00023316"/>
    </source>
</evidence>
<dbReference type="PROSITE" id="PS51257">
    <property type="entry name" value="PROKAR_LIPOPROTEIN"/>
    <property type="match status" value="1"/>
</dbReference>
<comment type="similarity">
    <text evidence="4 5">Belongs to the RlpA family.</text>
</comment>
<dbReference type="GO" id="GO:0008932">
    <property type="term" value="F:lytic endotransglycosylase activity"/>
    <property type="evidence" value="ECO:0007669"/>
    <property type="project" value="UniProtKB-UniRule"/>
</dbReference>
<dbReference type="PANTHER" id="PTHR34183">
    <property type="entry name" value="ENDOLYTIC PEPTIDOGLYCAN TRANSGLYCOSYLASE RLPA"/>
    <property type="match status" value="1"/>
</dbReference>
<dbReference type="InterPro" id="IPR012997">
    <property type="entry name" value="RplA"/>
</dbReference>
<evidence type="ECO:0000256" key="5">
    <source>
        <dbReference type="RuleBase" id="RU003495"/>
    </source>
</evidence>
<keyword evidence="4" id="KW-0564">Palmitate</keyword>
<keyword evidence="4" id="KW-1003">Cell membrane</keyword>
<name>A0A370FRF1_9BURK</name>
<comment type="caution">
    <text evidence="9">The sequence shown here is derived from an EMBL/GenBank/DDBJ whole genome shotgun (WGS) entry which is preliminary data.</text>
</comment>
<keyword evidence="4 9" id="KW-0449">Lipoprotein</keyword>
<keyword evidence="1 7" id="KW-0732">Signal</keyword>
<dbReference type="PROSITE" id="PS51724">
    <property type="entry name" value="SPOR"/>
    <property type="match status" value="1"/>
</dbReference>
<keyword evidence="4" id="KW-0472">Membrane</keyword>
<feature type="region of interest" description="Disordered" evidence="6">
    <location>
        <begin position="38"/>
        <end position="79"/>
    </location>
</feature>
<dbReference type="InterPro" id="IPR034718">
    <property type="entry name" value="RlpA"/>
</dbReference>
<dbReference type="GO" id="GO:0005886">
    <property type="term" value="C:plasma membrane"/>
    <property type="evidence" value="ECO:0007669"/>
    <property type="project" value="UniProtKB-SubCell"/>
</dbReference>
<evidence type="ECO:0000313" key="9">
    <source>
        <dbReference type="EMBL" id="RDI28929.1"/>
    </source>
</evidence>
<dbReference type="Pfam" id="PF05036">
    <property type="entry name" value="SPOR"/>
    <property type="match status" value="1"/>
</dbReference>
<dbReference type="HAMAP" id="MF_02071">
    <property type="entry name" value="RlpA"/>
    <property type="match status" value="1"/>
</dbReference>
<dbReference type="InterPro" id="IPR036908">
    <property type="entry name" value="RlpA-like_sf"/>
</dbReference>
<organism evidence="9 10">
    <name type="scientific">Pseudacidovorax intermedius</name>
    <dbReference type="NCBI Taxonomy" id="433924"/>
    <lineage>
        <taxon>Bacteria</taxon>
        <taxon>Pseudomonadati</taxon>
        <taxon>Pseudomonadota</taxon>
        <taxon>Betaproteobacteria</taxon>
        <taxon>Burkholderiales</taxon>
        <taxon>Comamonadaceae</taxon>
        <taxon>Pseudacidovorax</taxon>
    </lineage>
</organism>
<comment type="function">
    <text evidence="4">Lytic transglycosylase with a strong preference for naked glycan strands that lack stem peptides.</text>
</comment>
<evidence type="ECO:0000256" key="4">
    <source>
        <dbReference type="HAMAP-Rule" id="MF_02071"/>
    </source>
</evidence>
<feature type="region of interest" description="Disordered" evidence="6">
    <location>
        <begin position="307"/>
        <end position="336"/>
    </location>
</feature>
<proteinExistence type="inferred from homology"/>
<reference evidence="9 10" key="1">
    <citation type="submission" date="2018-07" db="EMBL/GenBank/DDBJ databases">
        <title>Genomic Encyclopedia of Type Strains, Phase IV (KMG-IV): sequencing the most valuable type-strain genomes for metagenomic binning, comparative biology and taxonomic classification.</title>
        <authorList>
            <person name="Goeker M."/>
        </authorList>
    </citation>
    <scope>NUCLEOTIDE SEQUENCE [LARGE SCALE GENOMIC DNA]</scope>
    <source>
        <strain evidence="9 10">DSM 21352</strain>
    </source>
</reference>
<dbReference type="EMBL" id="QQAV01000001">
    <property type="protein sequence ID" value="RDI28929.1"/>
    <property type="molecule type" value="Genomic_DNA"/>
</dbReference>
<dbReference type="GO" id="GO:0042834">
    <property type="term" value="F:peptidoglycan binding"/>
    <property type="evidence" value="ECO:0007669"/>
    <property type="project" value="InterPro"/>
</dbReference>
<evidence type="ECO:0000256" key="6">
    <source>
        <dbReference type="SAM" id="MobiDB-lite"/>
    </source>
</evidence>
<evidence type="ECO:0000313" key="10">
    <source>
        <dbReference type="Proteomes" id="UP000255265"/>
    </source>
</evidence>
<dbReference type="Gene3D" id="3.30.70.1070">
    <property type="entry name" value="Sporulation related repeat"/>
    <property type="match status" value="1"/>
</dbReference>
<dbReference type="Gene3D" id="2.40.40.10">
    <property type="entry name" value="RlpA-like domain"/>
    <property type="match status" value="1"/>
</dbReference>
<dbReference type="AlphaFoldDB" id="A0A370FRF1"/>
<keyword evidence="10" id="KW-1185">Reference proteome</keyword>
<evidence type="ECO:0000256" key="2">
    <source>
        <dbReference type="ARBA" id="ARBA00023239"/>
    </source>
</evidence>
<dbReference type="InterPro" id="IPR036680">
    <property type="entry name" value="SPOR-like_sf"/>
</dbReference>
<dbReference type="SUPFAM" id="SSF110997">
    <property type="entry name" value="Sporulation related repeat"/>
    <property type="match status" value="1"/>
</dbReference>
<gene>
    <name evidence="4" type="primary">rlpA</name>
    <name evidence="9" type="ORF">DFR41_101685</name>
</gene>
<dbReference type="InterPro" id="IPR007730">
    <property type="entry name" value="SPOR-like_dom"/>
</dbReference>
<keyword evidence="2 4" id="KW-0456">Lyase</keyword>
<sequence length="426" mass="43736">MAEPVLRRRRPIGFPVRWTTWTAACAAVVLAGCASAPRDGPPRNPPPGLAQTPDAEPRVEPIRGAGGTSRPYTVAGRSYTPITDDRPLVERGLASWYGQGFHARSTATGEPYDMYAMTAAHRTMPLPSYARVRNPANGREVIVRVNDRGPFRDDRIIDLSYTAALRLDLLRGVAPVEVERLTNEAIRTGAWRRPSDTQLAAAPTAVASSRAVASSAQAEAVPVPAAWVQPVAAVPSGAAASPSASAPVPVWRLAQASTAVASDAAPASAAPELPAAIAPAASLPAEPPPRFRNMEVAPLAPMTPAPVPAPAAPASPAAPDATLPGSAAAPGVSPPSAAGAAASASSAIAAGVWMQLGAFRERDGAQTLLARVAASQPELAGRLRIVEEAGAHKVQVGPYATRDAAQAAVGPLRGALGLSPFAVERR</sequence>
<dbReference type="GO" id="GO:0071555">
    <property type="term" value="P:cell wall organization"/>
    <property type="evidence" value="ECO:0007669"/>
    <property type="project" value="UniProtKB-KW"/>
</dbReference>
<evidence type="ECO:0000256" key="1">
    <source>
        <dbReference type="ARBA" id="ARBA00022729"/>
    </source>
</evidence>
<evidence type="ECO:0000256" key="7">
    <source>
        <dbReference type="SAM" id="SignalP"/>
    </source>
</evidence>